<keyword evidence="2 3" id="KW-0663">Pyridoxal phosphate</keyword>
<dbReference type="InterPro" id="IPR015421">
    <property type="entry name" value="PyrdxlP-dep_Trfase_major"/>
</dbReference>
<sequence>MAPNAQHDASQSLATRAVHADHGIAAHRAVAPAMHVSTTFCYTDDADKLDPQNTTDPLAPQDSHVYSRESAPNTTRLEAVLSSLLGAPCLTYASGLAAFHAILVHINPRRIAISQGYHGCHAVIDIMSRLTGLEKVALDAEVERGDVIHLETPLNPTGEARSIAHYAERAHRLGAHLIVDATLGPPPLQNPFTQGADVVLHSGTKYLGGHSDMLCGVLATKASLAWHETLRRQRAALGAVMGSLEGWLGLRSVRTLELRVERQSATATALVRWLAEQMQQNASPAAALVLRVQHASLQADEAGWLREQMPRGYGPVFALCMRNVEAARRLPGRLSLFQHATSLGGVESLIEWRAMSDAGVDGRLLRVSVGVEAYQDLRRDLQQALESLSASRAGE</sequence>
<name>A0A2C5X7Q7_9HYPO</name>
<dbReference type="GO" id="GO:0016846">
    <property type="term" value="F:carbon-sulfur lyase activity"/>
    <property type="evidence" value="ECO:0007669"/>
    <property type="project" value="TreeGrafter"/>
</dbReference>
<dbReference type="OrthoDB" id="3512640at2759"/>
<comment type="caution">
    <text evidence="6">The sequence shown here is derived from an EMBL/GenBank/DDBJ whole genome shotgun (WGS) entry which is preliminary data.</text>
</comment>
<dbReference type="InterPro" id="IPR015422">
    <property type="entry name" value="PyrdxlP-dep_Trfase_small"/>
</dbReference>
<evidence type="ECO:0000313" key="7">
    <source>
        <dbReference type="Proteomes" id="UP000226192"/>
    </source>
</evidence>
<feature type="region of interest" description="Disordered" evidence="5">
    <location>
        <begin position="51"/>
        <end position="71"/>
    </location>
</feature>
<dbReference type="GO" id="GO:0030170">
    <property type="term" value="F:pyridoxal phosphate binding"/>
    <property type="evidence" value="ECO:0007669"/>
    <property type="project" value="InterPro"/>
</dbReference>
<dbReference type="FunFam" id="3.40.640.10:FF:000072">
    <property type="entry name" value="Putative cystathionine beta-lyase"/>
    <property type="match status" value="1"/>
</dbReference>
<dbReference type="FunFam" id="3.90.1150.10:FF:000066">
    <property type="entry name" value="Putative cystathionine beta-lyase"/>
    <property type="match status" value="1"/>
</dbReference>
<comment type="similarity">
    <text evidence="4">Belongs to the trans-sulfuration enzymes family.</text>
</comment>
<dbReference type="STRING" id="1399860.A0A2C5X7Q7"/>
<dbReference type="GO" id="GO:0019346">
    <property type="term" value="P:transsulfuration"/>
    <property type="evidence" value="ECO:0007669"/>
    <property type="project" value="InterPro"/>
</dbReference>
<dbReference type="Gene3D" id="3.40.640.10">
    <property type="entry name" value="Type I PLP-dependent aspartate aminotransferase-like (Major domain)"/>
    <property type="match status" value="1"/>
</dbReference>
<dbReference type="SUPFAM" id="SSF53383">
    <property type="entry name" value="PLP-dependent transferases"/>
    <property type="match status" value="1"/>
</dbReference>
<evidence type="ECO:0000256" key="4">
    <source>
        <dbReference type="RuleBase" id="RU362118"/>
    </source>
</evidence>
<evidence type="ECO:0000256" key="1">
    <source>
        <dbReference type="ARBA" id="ARBA00001933"/>
    </source>
</evidence>
<protein>
    <recommendedName>
        <fullName evidence="8">Cystathionine gamma-synthase</fullName>
    </recommendedName>
</protein>
<dbReference type="PROSITE" id="PS00868">
    <property type="entry name" value="CYS_MET_METAB_PP"/>
    <property type="match status" value="1"/>
</dbReference>
<dbReference type="PIRSF" id="PIRSF001434">
    <property type="entry name" value="CGS"/>
    <property type="match status" value="1"/>
</dbReference>
<proteinExistence type="inferred from homology"/>
<dbReference type="InterPro" id="IPR015424">
    <property type="entry name" value="PyrdxlP-dep_Trfase"/>
</dbReference>
<feature type="modified residue" description="N6-(pyridoxal phosphate)lysine" evidence="3">
    <location>
        <position position="205"/>
    </location>
</feature>
<evidence type="ECO:0000313" key="6">
    <source>
        <dbReference type="EMBL" id="PHH60059.1"/>
    </source>
</evidence>
<evidence type="ECO:0000256" key="5">
    <source>
        <dbReference type="SAM" id="MobiDB-lite"/>
    </source>
</evidence>
<accession>A0A2C5X7Q7</accession>
<dbReference type="Gene3D" id="3.90.1150.10">
    <property type="entry name" value="Aspartate Aminotransferase, domain 1"/>
    <property type="match status" value="1"/>
</dbReference>
<dbReference type="EMBL" id="NJET01000165">
    <property type="protein sequence ID" value="PHH60059.1"/>
    <property type="molecule type" value="Genomic_DNA"/>
</dbReference>
<evidence type="ECO:0000256" key="2">
    <source>
        <dbReference type="ARBA" id="ARBA00022898"/>
    </source>
</evidence>
<evidence type="ECO:0008006" key="8">
    <source>
        <dbReference type="Google" id="ProtNLM"/>
    </source>
</evidence>
<dbReference type="InterPro" id="IPR054542">
    <property type="entry name" value="Cys_met_metab_PP"/>
</dbReference>
<dbReference type="AlphaFoldDB" id="A0A2C5X7Q7"/>
<dbReference type="PANTHER" id="PTHR11808:SF35">
    <property type="entry name" value="CYSTATHIONINE GAMMA-SYNTHASE (AFU_ORTHOLOGUE AFUA_7G01590)"/>
    <property type="match status" value="1"/>
</dbReference>
<evidence type="ECO:0000256" key="3">
    <source>
        <dbReference type="PIRSR" id="PIRSR001434-2"/>
    </source>
</evidence>
<comment type="cofactor">
    <cofactor evidence="1 4">
        <name>pyridoxal 5'-phosphate</name>
        <dbReference type="ChEBI" id="CHEBI:597326"/>
    </cofactor>
</comment>
<organism evidence="6 7">
    <name type="scientific">Ophiocordyceps australis</name>
    <dbReference type="NCBI Taxonomy" id="1399860"/>
    <lineage>
        <taxon>Eukaryota</taxon>
        <taxon>Fungi</taxon>
        <taxon>Dikarya</taxon>
        <taxon>Ascomycota</taxon>
        <taxon>Pezizomycotina</taxon>
        <taxon>Sordariomycetes</taxon>
        <taxon>Hypocreomycetidae</taxon>
        <taxon>Hypocreales</taxon>
        <taxon>Ophiocordycipitaceae</taxon>
        <taxon>Ophiocordyceps</taxon>
    </lineage>
</organism>
<keyword evidence="7" id="KW-1185">Reference proteome</keyword>
<gene>
    <name evidence="6" type="ORF">CDD81_2145</name>
</gene>
<dbReference type="GO" id="GO:0005737">
    <property type="term" value="C:cytoplasm"/>
    <property type="evidence" value="ECO:0007669"/>
    <property type="project" value="TreeGrafter"/>
</dbReference>
<dbReference type="InterPro" id="IPR000277">
    <property type="entry name" value="Cys/Met-Metab_PyrdxlP-dep_enz"/>
</dbReference>
<dbReference type="Proteomes" id="UP000226192">
    <property type="component" value="Unassembled WGS sequence"/>
</dbReference>
<dbReference type="PANTHER" id="PTHR11808">
    <property type="entry name" value="TRANS-SULFURATION ENZYME FAMILY MEMBER"/>
    <property type="match status" value="1"/>
</dbReference>
<reference evidence="6 7" key="1">
    <citation type="submission" date="2017-06" db="EMBL/GenBank/DDBJ databases">
        <title>Ant-infecting Ophiocordyceps genomes reveal a high diversity of potential behavioral manipulation genes and a possible major role for enterotoxins.</title>
        <authorList>
            <person name="De Bekker C."/>
            <person name="Evans H.C."/>
            <person name="Brachmann A."/>
            <person name="Hughes D.P."/>
        </authorList>
    </citation>
    <scope>NUCLEOTIDE SEQUENCE [LARGE SCALE GENOMIC DNA]</scope>
    <source>
        <strain evidence="6 7">Map64</strain>
    </source>
</reference>
<dbReference type="Pfam" id="PF01053">
    <property type="entry name" value="Cys_Met_Meta_PP"/>
    <property type="match status" value="1"/>
</dbReference>